<dbReference type="EMBL" id="KZ613817">
    <property type="protein sequence ID" value="PMD58973.1"/>
    <property type="molecule type" value="Genomic_DNA"/>
</dbReference>
<feature type="region of interest" description="Disordered" evidence="1">
    <location>
        <begin position="190"/>
        <end position="231"/>
    </location>
</feature>
<keyword evidence="2" id="KW-1133">Transmembrane helix</keyword>
<feature type="compositionally biased region" description="Basic and acidic residues" evidence="1">
    <location>
        <begin position="33"/>
        <end position="49"/>
    </location>
</feature>
<feature type="compositionally biased region" description="Polar residues" evidence="1">
    <location>
        <begin position="109"/>
        <end position="119"/>
    </location>
</feature>
<dbReference type="GeneID" id="36580780"/>
<feature type="compositionally biased region" description="Polar residues" evidence="1">
    <location>
        <begin position="13"/>
        <end position="28"/>
    </location>
</feature>
<keyword evidence="4" id="KW-1185">Reference proteome</keyword>
<name>A0A2J6T7P1_9HELO</name>
<dbReference type="AlphaFoldDB" id="A0A2J6T7P1"/>
<dbReference type="RefSeq" id="XP_024735877.1">
    <property type="nucleotide sequence ID" value="XM_024872700.1"/>
</dbReference>
<gene>
    <name evidence="3" type="ORF">K444DRAFT_420141</name>
</gene>
<feature type="region of interest" description="Disordered" evidence="1">
    <location>
        <begin position="565"/>
        <end position="630"/>
    </location>
</feature>
<feature type="compositionally biased region" description="Low complexity" evidence="1">
    <location>
        <begin position="211"/>
        <end position="228"/>
    </location>
</feature>
<feature type="compositionally biased region" description="Low complexity" evidence="1">
    <location>
        <begin position="98"/>
        <end position="108"/>
    </location>
</feature>
<protein>
    <submittedName>
        <fullName evidence="3">Uncharacterized protein</fullName>
    </submittedName>
</protein>
<dbReference type="OrthoDB" id="5411141at2759"/>
<sequence length="630" mass="65811">MNTTMAPMDEVRQNSQEELQRRQNSSQGLRARKLPDSNKKADGGSRRDGGSSGGSSGSDSNSNGGNGNGNGDGGGNGGSGGKGGGGGGGGGGGDNASKDNNNGSGSKKQQNNPSENPPGQQADPPSKPTEAVSTPSATTVVLISTTTAPAPAGLTTPSTSTSVAETFRSSFFPTTTSFLPVLGFTIPTSAATSSQPRKGLNTEGDPNVSNTSTSTTKTPKSEPTATATQAVIPQTALNSASTTLSIPDSVGGGGHHKKPQGLSPLAEQLLIAAGAIGAFIIIATGIFFFTRMMKVDILSKFRNRTFSRGGARGWYGWRRQSTDYSSDPPPVYPGEFYPADEKAIPAQRQLDAFFSPMARPPLATPAGAAALTNTGPQRQETDLVALLDNPAPLGVSPEAQAGGLSATHNFYNISPQNANLSRQPGTQASQNSQVSALSQKNTTLSRQPGTQASLLSQANSNYINTGTQNTFLTMQTADAYDPNQREVNHLSYLSSLSSGFGDGLVIADSTVNSQQFYRQSQSQGAARFSWATSARDRDTVYTQASIESAPRFRTVNSWVAQQSSRVERQRQSNDEVPAMPPIPLPLQAGVNHHRKPSEDPAFRAHPGDEIPIPGGSRVPSEILDKTIGFK</sequence>
<proteinExistence type="predicted"/>
<accession>A0A2J6T7P1</accession>
<feature type="region of interest" description="Disordered" evidence="1">
    <location>
        <begin position="1"/>
        <end position="136"/>
    </location>
</feature>
<evidence type="ECO:0000313" key="4">
    <source>
        <dbReference type="Proteomes" id="UP000235371"/>
    </source>
</evidence>
<reference evidence="3 4" key="1">
    <citation type="submission" date="2016-04" db="EMBL/GenBank/DDBJ databases">
        <title>A degradative enzymes factory behind the ericoid mycorrhizal symbiosis.</title>
        <authorList>
            <consortium name="DOE Joint Genome Institute"/>
            <person name="Martino E."/>
            <person name="Morin E."/>
            <person name="Grelet G."/>
            <person name="Kuo A."/>
            <person name="Kohler A."/>
            <person name="Daghino S."/>
            <person name="Barry K."/>
            <person name="Choi C."/>
            <person name="Cichocki N."/>
            <person name="Clum A."/>
            <person name="Copeland A."/>
            <person name="Hainaut M."/>
            <person name="Haridas S."/>
            <person name="Labutti K."/>
            <person name="Lindquist E."/>
            <person name="Lipzen A."/>
            <person name="Khouja H.-R."/>
            <person name="Murat C."/>
            <person name="Ohm R."/>
            <person name="Olson A."/>
            <person name="Spatafora J."/>
            <person name="Veneault-Fourrey C."/>
            <person name="Henrissat B."/>
            <person name="Grigoriev I."/>
            <person name="Martin F."/>
            <person name="Perotto S."/>
        </authorList>
    </citation>
    <scope>NUCLEOTIDE SEQUENCE [LARGE SCALE GENOMIC DNA]</scope>
    <source>
        <strain evidence="3 4">E</strain>
    </source>
</reference>
<keyword evidence="2" id="KW-0812">Transmembrane</keyword>
<evidence type="ECO:0000313" key="3">
    <source>
        <dbReference type="EMBL" id="PMD58973.1"/>
    </source>
</evidence>
<dbReference type="InParanoid" id="A0A2J6T7P1"/>
<dbReference type="STRING" id="1095630.A0A2J6T7P1"/>
<feature type="compositionally biased region" description="Basic and acidic residues" evidence="1">
    <location>
        <begin position="596"/>
        <end position="608"/>
    </location>
</feature>
<feature type="transmembrane region" description="Helical" evidence="2">
    <location>
        <begin position="269"/>
        <end position="290"/>
    </location>
</feature>
<evidence type="ECO:0000256" key="1">
    <source>
        <dbReference type="SAM" id="MobiDB-lite"/>
    </source>
</evidence>
<organism evidence="3 4">
    <name type="scientific">Hyaloscypha bicolor E</name>
    <dbReference type="NCBI Taxonomy" id="1095630"/>
    <lineage>
        <taxon>Eukaryota</taxon>
        <taxon>Fungi</taxon>
        <taxon>Dikarya</taxon>
        <taxon>Ascomycota</taxon>
        <taxon>Pezizomycotina</taxon>
        <taxon>Leotiomycetes</taxon>
        <taxon>Helotiales</taxon>
        <taxon>Hyaloscyphaceae</taxon>
        <taxon>Hyaloscypha</taxon>
        <taxon>Hyaloscypha bicolor</taxon>
    </lineage>
</organism>
<keyword evidence="2" id="KW-0472">Membrane</keyword>
<dbReference type="Proteomes" id="UP000235371">
    <property type="component" value="Unassembled WGS sequence"/>
</dbReference>
<feature type="region of interest" description="Disordered" evidence="1">
    <location>
        <begin position="415"/>
        <end position="448"/>
    </location>
</feature>
<feature type="compositionally biased region" description="Gly residues" evidence="1">
    <location>
        <begin position="64"/>
        <end position="94"/>
    </location>
</feature>
<evidence type="ECO:0000256" key="2">
    <source>
        <dbReference type="SAM" id="Phobius"/>
    </source>
</evidence>